<dbReference type="EMBL" id="CAUYUJ010015865">
    <property type="protein sequence ID" value="CAK0859109.1"/>
    <property type="molecule type" value="Genomic_DNA"/>
</dbReference>
<protein>
    <submittedName>
        <fullName evidence="2">Uncharacterized protein</fullName>
    </submittedName>
</protein>
<feature type="compositionally biased region" description="Low complexity" evidence="1">
    <location>
        <begin position="398"/>
        <end position="413"/>
    </location>
</feature>
<dbReference type="Proteomes" id="UP001189429">
    <property type="component" value="Unassembled WGS sequence"/>
</dbReference>
<gene>
    <name evidence="2" type="ORF">PCOR1329_LOCUS48560</name>
</gene>
<reference evidence="2" key="1">
    <citation type="submission" date="2023-10" db="EMBL/GenBank/DDBJ databases">
        <authorList>
            <person name="Chen Y."/>
            <person name="Shah S."/>
            <person name="Dougan E. K."/>
            <person name="Thang M."/>
            <person name="Chan C."/>
        </authorList>
    </citation>
    <scope>NUCLEOTIDE SEQUENCE [LARGE SCALE GENOMIC DNA]</scope>
</reference>
<proteinExistence type="predicted"/>
<keyword evidence="3" id="KW-1185">Reference proteome</keyword>
<sequence>STGPKRSGSFHRSPVVIPCIQLPASMSFTAAEIADFARALPDGALNGASIEARIEWCEFLLSVDEAPKAHHDLFWFLSVGRLLAEKMSSLSPIDFGEPCMKDFIGTVVRPGEKPCTDESESATFKAWVVQPAQVAFAHRVHRKCTAVVPVAPTPESTLAGTMKEYLEAQAATQKLSAKALSFKLAERVRELGLADFPKDALPSEETLAIFEAAGRVAREKSRLYVGSADGEDLQKNFRPAWSRVPRVDVPAGEGSLPERQRQMAEFKRARAASELDWPGYATFHAHVMDWGVKLILMKTATPVEILGYSVLLAKVAEEQGGVRTAYQYDLLARTTMAKALEAGDPSWNVYFTKIDRDIAKEAKDKIMAKFGEVARFTYGKGGSGKSKQGKADGHKSGGESSAGSGAKPPGTSGRSLSPVAPPRSRSPWPRKQQDSWHQGGWQQKGWQQRKK</sequence>
<evidence type="ECO:0000256" key="1">
    <source>
        <dbReference type="SAM" id="MobiDB-lite"/>
    </source>
</evidence>
<feature type="region of interest" description="Disordered" evidence="1">
    <location>
        <begin position="380"/>
        <end position="451"/>
    </location>
</feature>
<evidence type="ECO:0000313" key="2">
    <source>
        <dbReference type="EMBL" id="CAK0859109.1"/>
    </source>
</evidence>
<name>A0ABN9UHI5_9DINO</name>
<organism evidence="2 3">
    <name type="scientific">Prorocentrum cordatum</name>
    <dbReference type="NCBI Taxonomy" id="2364126"/>
    <lineage>
        <taxon>Eukaryota</taxon>
        <taxon>Sar</taxon>
        <taxon>Alveolata</taxon>
        <taxon>Dinophyceae</taxon>
        <taxon>Prorocentrales</taxon>
        <taxon>Prorocentraceae</taxon>
        <taxon>Prorocentrum</taxon>
    </lineage>
</organism>
<feature type="compositionally biased region" description="Low complexity" evidence="1">
    <location>
        <begin position="436"/>
        <end position="451"/>
    </location>
</feature>
<accession>A0ABN9UHI5</accession>
<evidence type="ECO:0000313" key="3">
    <source>
        <dbReference type="Proteomes" id="UP001189429"/>
    </source>
</evidence>
<comment type="caution">
    <text evidence="2">The sequence shown here is derived from an EMBL/GenBank/DDBJ whole genome shotgun (WGS) entry which is preliminary data.</text>
</comment>
<feature type="non-terminal residue" evidence="2">
    <location>
        <position position="1"/>
    </location>
</feature>